<feature type="repeat" description="WD" evidence="11">
    <location>
        <begin position="462"/>
        <end position="496"/>
    </location>
</feature>
<keyword evidence="3" id="KW-0963">Cytoplasm</keyword>
<evidence type="ECO:0000256" key="10">
    <source>
        <dbReference type="ARBA" id="ARBA00029552"/>
    </source>
</evidence>
<evidence type="ECO:0000259" key="12">
    <source>
        <dbReference type="Pfam" id="PF23409"/>
    </source>
</evidence>
<dbReference type="SUPFAM" id="SSF50998">
    <property type="entry name" value="Quinoprotein alcohol dehydrogenase-like"/>
    <property type="match status" value="1"/>
</dbReference>
<comment type="subcellular location">
    <subcellularLocation>
        <location evidence="1">Cell projection</location>
        <location evidence="1">Cilium</location>
        <location evidence="1">Flagellum</location>
    </subcellularLocation>
    <subcellularLocation>
        <location evidence="2">Cytoplasm</location>
    </subcellularLocation>
</comment>
<evidence type="ECO:0000313" key="14">
    <source>
        <dbReference type="Proteomes" id="UP000816034"/>
    </source>
</evidence>
<dbReference type="SMART" id="SM00320">
    <property type="entry name" value="WD40"/>
    <property type="match status" value="10"/>
</dbReference>
<evidence type="ECO:0000256" key="8">
    <source>
        <dbReference type="ARBA" id="ARBA00023273"/>
    </source>
</evidence>
<dbReference type="InterPro" id="IPR011047">
    <property type="entry name" value="Quinoprotein_ADH-like_sf"/>
</dbReference>
<dbReference type="Gene3D" id="2.130.10.10">
    <property type="entry name" value="YVTN repeat-like/Quinoprotein amine dehydrogenase"/>
    <property type="match status" value="3"/>
</dbReference>
<feature type="repeat" description="WD" evidence="11">
    <location>
        <begin position="588"/>
        <end position="625"/>
    </location>
</feature>
<dbReference type="Pfam" id="PF23409">
    <property type="entry name" value="Beta-prop_EML"/>
    <property type="match status" value="1"/>
</dbReference>
<feature type="repeat" description="WD" evidence="11">
    <location>
        <begin position="418"/>
        <end position="459"/>
    </location>
</feature>
<evidence type="ECO:0000256" key="4">
    <source>
        <dbReference type="ARBA" id="ARBA00022574"/>
    </source>
</evidence>
<comment type="caution">
    <text evidence="13">The sequence shown here is derived from an EMBL/GenBank/DDBJ whole genome shotgun (WGS) entry which is preliminary data.</text>
</comment>
<dbReference type="InterPro" id="IPR055439">
    <property type="entry name" value="Beta-prop_EML_1st"/>
</dbReference>
<protein>
    <recommendedName>
        <fullName evidence="10">Cilia- and flagella-associated protein 52</fullName>
    </recommendedName>
</protein>
<dbReference type="RefSeq" id="XP_044555903.1">
    <property type="nucleotide sequence ID" value="XM_044693338.1"/>
</dbReference>
<dbReference type="PANTHER" id="PTHR13720">
    <property type="entry name" value="WD-40 REPEAT PROTEIN"/>
    <property type="match status" value="1"/>
</dbReference>
<feature type="domain" description="EML-like first beta-propeller" evidence="12">
    <location>
        <begin position="56"/>
        <end position="308"/>
    </location>
</feature>
<evidence type="ECO:0000313" key="13">
    <source>
        <dbReference type="EMBL" id="KAG2394009.1"/>
    </source>
</evidence>
<dbReference type="FunFam" id="2.130.10.10:FF:001320">
    <property type="entry name" value="Predicted protein"/>
    <property type="match status" value="1"/>
</dbReference>
<dbReference type="InterPro" id="IPR001680">
    <property type="entry name" value="WD40_rpt"/>
</dbReference>
<dbReference type="Pfam" id="PF00400">
    <property type="entry name" value="WD40"/>
    <property type="match status" value="5"/>
</dbReference>
<dbReference type="InterPro" id="IPR050630">
    <property type="entry name" value="WD_repeat_EMAP"/>
</dbReference>
<dbReference type="PROSITE" id="PS50082">
    <property type="entry name" value="WD_REPEATS_2"/>
    <property type="match status" value="4"/>
</dbReference>
<dbReference type="GO" id="GO:0031514">
    <property type="term" value="C:motile cilium"/>
    <property type="evidence" value="ECO:0007669"/>
    <property type="project" value="UniProtKB-SubCell"/>
</dbReference>
<evidence type="ECO:0000256" key="5">
    <source>
        <dbReference type="ARBA" id="ARBA00022737"/>
    </source>
</evidence>
<evidence type="ECO:0000256" key="1">
    <source>
        <dbReference type="ARBA" id="ARBA00004230"/>
    </source>
</evidence>
<proteinExistence type="inferred from homology"/>
<dbReference type="AlphaFoldDB" id="A0AA88H5W8"/>
<sequence>MPSSQVSQLYLDTVIGFNGLVPDGLHLHPNQKHIIYPLGSTVVIKEYSNMGVDEFLAGHSGPISCIAVSKSGQYIATGQSTHMGFKADIIVWDFEGRKLMHRLNLHHAKVECLAFSDDEELLVSVGGKDDNCITVWNVQSGKPICGTNTTALGTCVQFFHNDRSTFMMAGKQICRVYTIDFVNKRLDFVDCNLGQIKRIFTSLLIDIDDSHAYVGSSSGDILCVQLKGPKNYKFLGPKDKIMQGVLSLCFSPSGKSIFVGGGDGSVTVVNKENLLKVASTLLMGGVTSICCKESDNSFICGTNQSVIYSMKGSGKLEASLIATCHNHRINDVCYPREASEIIATCSVNDIRVWNIQKSKELLRIQVPNLECNCIIFSPTGNAIISGWSDGKIRAFGPQSGKLLYVINDAHKILGQKKVSGRLIGVTAIAMSHDSERIVSGGSDGQVRVWQITKTSQILVASMNEHKATVNAIQIKKDDSECISASDDGTCIVWNLDKFVRANIIYAQTYFRQICYLNDESQMLTCGSDKQITYWDAYDCTAIRELREAEDDEINTLDIDPEGQYFVSAGKHKSVNVWHYDHGEVIQQGFGHADTVTKVKFSPCGRFICSVGEEGGIFIWRPSGVQ</sequence>
<comment type="similarity">
    <text evidence="9">Belongs to the CFAP52 family.</text>
</comment>
<gene>
    <name evidence="13" type="ORF">C9374_003773</name>
</gene>
<dbReference type="InterPro" id="IPR019775">
    <property type="entry name" value="WD40_repeat_CS"/>
</dbReference>
<name>A0AA88H5W8_NAELO</name>
<evidence type="ECO:0000256" key="11">
    <source>
        <dbReference type="PROSITE-ProRule" id="PRU00221"/>
    </source>
</evidence>
<feature type="repeat" description="WD" evidence="11">
    <location>
        <begin position="546"/>
        <end position="587"/>
    </location>
</feature>
<evidence type="ECO:0000256" key="3">
    <source>
        <dbReference type="ARBA" id="ARBA00022490"/>
    </source>
</evidence>
<keyword evidence="14" id="KW-1185">Reference proteome</keyword>
<dbReference type="GO" id="GO:0005930">
    <property type="term" value="C:axoneme"/>
    <property type="evidence" value="ECO:0007669"/>
    <property type="project" value="UniProtKB-ARBA"/>
</dbReference>
<keyword evidence="7" id="KW-0969">Cilium</keyword>
<keyword evidence="8" id="KW-0966">Cell projection</keyword>
<keyword evidence="6" id="KW-0282">Flagellum</keyword>
<keyword evidence="5" id="KW-0677">Repeat</keyword>
<evidence type="ECO:0000256" key="7">
    <source>
        <dbReference type="ARBA" id="ARBA00023069"/>
    </source>
</evidence>
<evidence type="ECO:0000256" key="9">
    <source>
        <dbReference type="ARBA" id="ARBA00029456"/>
    </source>
</evidence>
<dbReference type="InterPro" id="IPR015943">
    <property type="entry name" value="WD40/YVTN_repeat-like_dom_sf"/>
</dbReference>
<dbReference type="PROSITE" id="PS00678">
    <property type="entry name" value="WD_REPEATS_1"/>
    <property type="match status" value="2"/>
</dbReference>
<evidence type="ECO:0000256" key="2">
    <source>
        <dbReference type="ARBA" id="ARBA00004496"/>
    </source>
</evidence>
<evidence type="ECO:0000256" key="6">
    <source>
        <dbReference type="ARBA" id="ARBA00022846"/>
    </source>
</evidence>
<dbReference type="InterPro" id="IPR036322">
    <property type="entry name" value="WD40_repeat_dom_sf"/>
</dbReference>
<dbReference type="PROSITE" id="PS50294">
    <property type="entry name" value="WD_REPEATS_REGION"/>
    <property type="match status" value="3"/>
</dbReference>
<dbReference type="Proteomes" id="UP000816034">
    <property type="component" value="Unassembled WGS sequence"/>
</dbReference>
<dbReference type="SUPFAM" id="SSF50978">
    <property type="entry name" value="WD40 repeat-like"/>
    <property type="match status" value="1"/>
</dbReference>
<keyword evidence="4 11" id="KW-0853">WD repeat</keyword>
<accession>A0AA88H5W8</accession>
<reference evidence="13 14" key="1">
    <citation type="journal article" date="2018" name="BMC Genomics">
        <title>The genome of Naegleria lovaniensis, the basis for a comparative approach to unravel pathogenicity factors of the human pathogenic amoeba N. fowleri.</title>
        <authorList>
            <person name="Liechti N."/>
            <person name="Schurch N."/>
            <person name="Bruggmann R."/>
            <person name="Wittwer M."/>
        </authorList>
    </citation>
    <scope>NUCLEOTIDE SEQUENCE [LARGE SCALE GENOMIC DNA]</scope>
    <source>
        <strain evidence="13 14">ATCC 30569</strain>
    </source>
</reference>
<organism evidence="13 14">
    <name type="scientific">Naegleria lovaniensis</name>
    <name type="common">Amoeba</name>
    <dbReference type="NCBI Taxonomy" id="51637"/>
    <lineage>
        <taxon>Eukaryota</taxon>
        <taxon>Discoba</taxon>
        <taxon>Heterolobosea</taxon>
        <taxon>Tetramitia</taxon>
        <taxon>Eutetramitia</taxon>
        <taxon>Vahlkampfiidae</taxon>
        <taxon>Naegleria</taxon>
    </lineage>
</organism>
<dbReference type="EMBL" id="PYSW02000001">
    <property type="protein sequence ID" value="KAG2394009.1"/>
    <property type="molecule type" value="Genomic_DNA"/>
</dbReference>
<dbReference type="GeneID" id="68096228"/>
<dbReference type="PANTHER" id="PTHR13720:SF14">
    <property type="entry name" value="CILIA- AND FLAGELLA-ASSOCIATED PROTEIN 52"/>
    <property type="match status" value="1"/>
</dbReference>